<dbReference type="RefSeq" id="WP_188451512.1">
    <property type="nucleotide sequence ID" value="NZ_BMFS01000003.1"/>
</dbReference>
<gene>
    <name evidence="2" type="ORF">GCM10007420_10670</name>
</gene>
<sequence length="146" mass="15449">MTLRHLLAACVLSTTTLPGCAQTPPDEPTAFLDRESRPPPNRILPAQMVRISGMVSPLAADQITGAWRTGTCGLVLSGDALEGEAIASGDCPHGLENAARWVIEPEHRARLALLDAAGNELWAGVYTRADRLAGTAAHSGPLEFTR</sequence>
<dbReference type="EMBL" id="BMFS01000003">
    <property type="protein sequence ID" value="GGG96855.1"/>
    <property type="molecule type" value="Genomic_DNA"/>
</dbReference>
<protein>
    <recommendedName>
        <fullName evidence="4">Alkaline proteinase inhibitor/ Outer membrane lipoprotein Omp19 domain-containing protein</fullName>
    </recommendedName>
</protein>
<evidence type="ECO:0000256" key="1">
    <source>
        <dbReference type="SAM" id="SignalP"/>
    </source>
</evidence>
<dbReference type="Proteomes" id="UP000648722">
    <property type="component" value="Unassembled WGS sequence"/>
</dbReference>
<keyword evidence="1" id="KW-0732">Signal</keyword>
<feature type="chain" id="PRO_5047006747" description="Alkaline proteinase inhibitor/ Outer membrane lipoprotein Omp19 domain-containing protein" evidence="1">
    <location>
        <begin position="22"/>
        <end position="146"/>
    </location>
</feature>
<evidence type="ECO:0000313" key="2">
    <source>
        <dbReference type="EMBL" id="GGG96855.1"/>
    </source>
</evidence>
<feature type="signal peptide" evidence="1">
    <location>
        <begin position="1"/>
        <end position="21"/>
    </location>
</feature>
<keyword evidence="3" id="KW-1185">Reference proteome</keyword>
<proteinExistence type="predicted"/>
<accession>A0ABQ1XLG1</accession>
<evidence type="ECO:0008006" key="4">
    <source>
        <dbReference type="Google" id="ProtNLM"/>
    </source>
</evidence>
<reference evidence="3" key="1">
    <citation type="journal article" date="2019" name="Int. J. Syst. Evol. Microbiol.">
        <title>The Global Catalogue of Microorganisms (GCM) 10K type strain sequencing project: providing services to taxonomists for standard genome sequencing and annotation.</title>
        <authorList>
            <consortium name="The Broad Institute Genomics Platform"/>
            <consortium name="The Broad Institute Genome Sequencing Center for Infectious Disease"/>
            <person name="Wu L."/>
            <person name="Ma J."/>
        </authorList>
    </citation>
    <scope>NUCLEOTIDE SEQUENCE [LARGE SCALE GENOMIC DNA]</scope>
    <source>
        <strain evidence="3">CGMCC 1.12766</strain>
    </source>
</reference>
<evidence type="ECO:0000313" key="3">
    <source>
        <dbReference type="Proteomes" id="UP000648722"/>
    </source>
</evidence>
<organism evidence="2 3">
    <name type="scientific">Glycocaulis albus</name>
    <dbReference type="NCBI Taxonomy" id="1382801"/>
    <lineage>
        <taxon>Bacteria</taxon>
        <taxon>Pseudomonadati</taxon>
        <taxon>Pseudomonadota</taxon>
        <taxon>Alphaproteobacteria</taxon>
        <taxon>Maricaulales</taxon>
        <taxon>Maricaulaceae</taxon>
        <taxon>Glycocaulis</taxon>
    </lineage>
</organism>
<comment type="caution">
    <text evidence="2">The sequence shown here is derived from an EMBL/GenBank/DDBJ whole genome shotgun (WGS) entry which is preliminary data.</text>
</comment>
<name>A0ABQ1XLG1_9PROT</name>